<dbReference type="AlphaFoldDB" id="A0A7S0IYU6"/>
<evidence type="ECO:0000313" key="1">
    <source>
        <dbReference type="EMBL" id="CAD8535945.1"/>
    </source>
</evidence>
<gene>
    <name evidence="1" type="ORF">CLEP1334_LOCUS11225</name>
</gene>
<proteinExistence type="predicted"/>
<dbReference type="EMBL" id="HBER01022411">
    <property type="protein sequence ID" value="CAD8535945.1"/>
    <property type="molecule type" value="Transcribed_RNA"/>
</dbReference>
<accession>A0A7S0IYU6</accession>
<organism evidence="1">
    <name type="scientific">Calcidiscus leptoporus</name>
    <dbReference type="NCBI Taxonomy" id="127549"/>
    <lineage>
        <taxon>Eukaryota</taxon>
        <taxon>Haptista</taxon>
        <taxon>Haptophyta</taxon>
        <taxon>Prymnesiophyceae</taxon>
        <taxon>Coccolithales</taxon>
        <taxon>Calcidiscaceae</taxon>
        <taxon>Calcidiscus</taxon>
    </lineage>
</organism>
<name>A0A7S0IYU6_9EUKA</name>
<protein>
    <submittedName>
        <fullName evidence="1">Uncharacterized protein</fullName>
    </submittedName>
</protein>
<reference evidence="1" key="1">
    <citation type="submission" date="2021-01" db="EMBL/GenBank/DDBJ databases">
        <authorList>
            <person name="Corre E."/>
            <person name="Pelletier E."/>
            <person name="Niang G."/>
            <person name="Scheremetjew M."/>
            <person name="Finn R."/>
            <person name="Kale V."/>
            <person name="Holt S."/>
            <person name="Cochrane G."/>
            <person name="Meng A."/>
            <person name="Brown T."/>
            <person name="Cohen L."/>
        </authorList>
    </citation>
    <scope>NUCLEOTIDE SEQUENCE</scope>
    <source>
        <strain evidence="1">RCC1130</strain>
    </source>
</reference>
<sequence length="128" mass="14242">MGDSRAVRLEGGRLASLGVTSQVYDRKQQWVVLRSLASNTFVGVEPPPNEQAMLAHGKADAISLNNIFGFLRGGFLWARATDSLLNVCDEDGRLCSGYLEHEADPHYKRLQHPLRSSGFEVQVVHDYE</sequence>